<evidence type="ECO:0000313" key="4">
    <source>
        <dbReference type="EMBL" id="TDL20341.1"/>
    </source>
</evidence>
<feature type="transmembrane region" description="Helical" evidence="2">
    <location>
        <begin position="50"/>
        <end position="69"/>
    </location>
</feature>
<feature type="transmembrane region" description="Helical" evidence="2">
    <location>
        <begin position="89"/>
        <end position="109"/>
    </location>
</feature>
<keyword evidence="2" id="KW-0812">Transmembrane</keyword>
<feature type="transmembrane region" description="Helical" evidence="2">
    <location>
        <begin position="12"/>
        <end position="38"/>
    </location>
</feature>
<dbReference type="InterPro" id="IPR045339">
    <property type="entry name" value="DUF6534"/>
</dbReference>
<dbReference type="STRING" id="50990.A0A4Y7PZ38"/>
<evidence type="ECO:0000259" key="3">
    <source>
        <dbReference type="Pfam" id="PF20152"/>
    </source>
</evidence>
<feature type="transmembrane region" description="Helical" evidence="2">
    <location>
        <begin position="159"/>
        <end position="182"/>
    </location>
</feature>
<dbReference type="AlphaFoldDB" id="A0A4Y7PZ38"/>
<dbReference type="OrthoDB" id="2745105at2759"/>
<dbReference type="Proteomes" id="UP000294933">
    <property type="component" value="Unassembled WGS sequence"/>
</dbReference>
<dbReference type="Pfam" id="PF20152">
    <property type="entry name" value="DUF6534"/>
    <property type="match status" value="1"/>
</dbReference>
<dbReference type="VEuPathDB" id="FungiDB:BD410DRAFT_379343"/>
<feature type="domain" description="DUF6534" evidence="3">
    <location>
        <begin position="169"/>
        <end position="255"/>
    </location>
</feature>
<sequence>MASPHNLHFDNTIGAMLIGTIISSMLYGVTTIQTFIYFQKSSKDPKYLKSLVTFLWILDSLFMAFNAYSVYYHVVDNFLNPISLLFTTWAFKCEILLTHISDFIVRSFFARRIWILSRGNWKLYLPVMTLAVIDVVAGIAFGIRIFFFATFADLHKISWAIYSTLAINVVADTWTATSLCYLLNRSRRGIKQSKTGSMVSTLMAYCVNTGLLTSIFSIACFISYATMPTSFAFVALYAQLSKLYFNALLAMLNARGFIKERINQPEFTGSTSLPVFALSDVVSLSRTPSENEKTDALGHHFSVNMDGSTDISSQDVQGSPRHDASKETFV</sequence>
<gene>
    <name evidence="4" type="ORF">BD410DRAFT_379343</name>
</gene>
<reference evidence="4 5" key="1">
    <citation type="submission" date="2018-06" db="EMBL/GenBank/DDBJ databases">
        <title>A transcriptomic atlas of mushroom development highlights an independent origin of complex multicellularity.</title>
        <authorList>
            <consortium name="DOE Joint Genome Institute"/>
            <person name="Krizsan K."/>
            <person name="Almasi E."/>
            <person name="Merenyi Z."/>
            <person name="Sahu N."/>
            <person name="Viragh M."/>
            <person name="Koszo T."/>
            <person name="Mondo S."/>
            <person name="Kiss B."/>
            <person name="Balint B."/>
            <person name="Kues U."/>
            <person name="Barry K."/>
            <person name="Hegedus J.C."/>
            <person name="Henrissat B."/>
            <person name="Johnson J."/>
            <person name="Lipzen A."/>
            <person name="Ohm R."/>
            <person name="Nagy I."/>
            <person name="Pangilinan J."/>
            <person name="Yan J."/>
            <person name="Xiong Y."/>
            <person name="Grigoriev I.V."/>
            <person name="Hibbett D.S."/>
            <person name="Nagy L.G."/>
        </authorList>
    </citation>
    <scope>NUCLEOTIDE SEQUENCE [LARGE SCALE GENOMIC DNA]</scope>
    <source>
        <strain evidence="4 5">SZMC22713</strain>
    </source>
</reference>
<feature type="transmembrane region" description="Helical" evidence="2">
    <location>
        <begin position="231"/>
        <end position="252"/>
    </location>
</feature>
<feature type="transmembrane region" description="Helical" evidence="2">
    <location>
        <begin position="121"/>
        <end position="147"/>
    </location>
</feature>
<evidence type="ECO:0000313" key="5">
    <source>
        <dbReference type="Proteomes" id="UP000294933"/>
    </source>
</evidence>
<proteinExistence type="predicted"/>
<feature type="compositionally biased region" description="Basic and acidic residues" evidence="1">
    <location>
        <begin position="320"/>
        <end position="330"/>
    </location>
</feature>
<feature type="region of interest" description="Disordered" evidence="1">
    <location>
        <begin position="309"/>
        <end position="330"/>
    </location>
</feature>
<evidence type="ECO:0000256" key="1">
    <source>
        <dbReference type="SAM" id="MobiDB-lite"/>
    </source>
</evidence>
<keyword evidence="5" id="KW-1185">Reference proteome</keyword>
<evidence type="ECO:0000256" key="2">
    <source>
        <dbReference type="SAM" id="Phobius"/>
    </source>
</evidence>
<dbReference type="EMBL" id="ML170189">
    <property type="protein sequence ID" value="TDL20341.1"/>
    <property type="molecule type" value="Genomic_DNA"/>
</dbReference>
<organism evidence="4 5">
    <name type="scientific">Rickenella mellea</name>
    <dbReference type="NCBI Taxonomy" id="50990"/>
    <lineage>
        <taxon>Eukaryota</taxon>
        <taxon>Fungi</taxon>
        <taxon>Dikarya</taxon>
        <taxon>Basidiomycota</taxon>
        <taxon>Agaricomycotina</taxon>
        <taxon>Agaricomycetes</taxon>
        <taxon>Hymenochaetales</taxon>
        <taxon>Rickenellaceae</taxon>
        <taxon>Rickenella</taxon>
    </lineage>
</organism>
<protein>
    <recommendedName>
        <fullName evidence="3">DUF6534 domain-containing protein</fullName>
    </recommendedName>
</protein>
<accession>A0A4Y7PZ38</accession>
<keyword evidence="2" id="KW-0472">Membrane</keyword>
<name>A0A4Y7PZ38_9AGAM</name>
<feature type="transmembrane region" description="Helical" evidence="2">
    <location>
        <begin position="202"/>
        <end position="225"/>
    </location>
</feature>
<dbReference type="PANTHER" id="PTHR40465:SF1">
    <property type="entry name" value="DUF6534 DOMAIN-CONTAINING PROTEIN"/>
    <property type="match status" value="1"/>
</dbReference>
<keyword evidence="2" id="KW-1133">Transmembrane helix</keyword>
<dbReference type="PANTHER" id="PTHR40465">
    <property type="entry name" value="CHROMOSOME 1, WHOLE GENOME SHOTGUN SEQUENCE"/>
    <property type="match status" value="1"/>
</dbReference>